<name>A0A1T4PJX3_9FIRM</name>
<evidence type="ECO:0000313" key="3">
    <source>
        <dbReference type="Proteomes" id="UP000189933"/>
    </source>
</evidence>
<proteinExistence type="predicted"/>
<feature type="transmembrane region" description="Helical" evidence="1">
    <location>
        <begin position="29"/>
        <end position="47"/>
    </location>
</feature>
<dbReference type="RefSeq" id="WP_078665383.1">
    <property type="nucleotide sequence ID" value="NZ_FUXM01000012.1"/>
</dbReference>
<sequence>MKELLMATLSGAIVGLVFGFMKLPIPAPASLTGIMGIVGIFLGYIVSQNLR</sequence>
<dbReference type="Proteomes" id="UP000189933">
    <property type="component" value="Unassembled WGS sequence"/>
</dbReference>
<protein>
    <submittedName>
        <fullName evidence="2">XapX domain-containing protein</fullName>
    </submittedName>
</protein>
<dbReference type="EMBL" id="FUXM01000012">
    <property type="protein sequence ID" value="SJZ91792.1"/>
    <property type="molecule type" value="Genomic_DNA"/>
</dbReference>
<dbReference type="AlphaFoldDB" id="A0A1T4PJX3"/>
<dbReference type="InterPro" id="IPR020017">
    <property type="entry name" value="XapX_domain"/>
</dbReference>
<reference evidence="3" key="1">
    <citation type="submission" date="2017-02" db="EMBL/GenBank/DDBJ databases">
        <authorList>
            <person name="Varghese N."/>
            <person name="Submissions S."/>
        </authorList>
    </citation>
    <scope>NUCLEOTIDE SEQUENCE [LARGE SCALE GENOMIC DNA]</scope>
    <source>
        <strain evidence="3">DSM 16521</strain>
    </source>
</reference>
<dbReference type="OrthoDB" id="8778565at2"/>
<dbReference type="NCBIfam" id="TIGR03510">
    <property type="entry name" value="XapX"/>
    <property type="match status" value="1"/>
</dbReference>
<evidence type="ECO:0000256" key="1">
    <source>
        <dbReference type="SAM" id="Phobius"/>
    </source>
</evidence>
<evidence type="ECO:0000313" key="2">
    <source>
        <dbReference type="EMBL" id="SJZ91792.1"/>
    </source>
</evidence>
<gene>
    <name evidence="2" type="ORF">SAMN02745885_01303</name>
</gene>
<keyword evidence="1" id="KW-0812">Transmembrane</keyword>
<organism evidence="2 3">
    <name type="scientific">Carboxydocella sporoproducens DSM 16521</name>
    <dbReference type="NCBI Taxonomy" id="1121270"/>
    <lineage>
        <taxon>Bacteria</taxon>
        <taxon>Bacillati</taxon>
        <taxon>Bacillota</taxon>
        <taxon>Clostridia</taxon>
        <taxon>Eubacteriales</taxon>
        <taxon>Clostridiales Family XVI. Incertae Sedis</taxon>
        <taxon>Carboxydocella</taxon>
    </lineage>
</organism>
<keyword evidence="1" id="KW-0472">Membrane</keyword>
<keyword evidence="3" id="KW-1185">Reference proteome</keyword>
<accession>A0A1T4PJX3</accession>
<keyword evidence="1" id="KW-1133">Transmembrane helix</keyword>